<dbReference type="GO" id="GO:0006508">
    <property type="term" value="P:proteolysis"/>
    <property type="evidence" value="ECO:0007669"/>
    <property type="project" value="InterPro"/>
</dbReference>
<reference evidence="3 4" key="1">
    <citation type="submission" date="2016-11" db="EMBL/GenBank/DDBJ databases">
        <authorList>
            <person name="Jaros S."/>
            <person name="Januszkiewicz K."/>
            <person name="Wedrychowicz H."/>
        </authorList>
    </citation>
    <scope>NUCLEOTIDE SEQUENCE [LARGE SCALE GENOMIC DNA]</scope>
    <source>
        <strain evidence="3 4">DSM 15929</strain>
    </source>
</reference>
<dbReference type="STRING" id="1121322.SAMN02745136_02060"/>
<dbReference type="PANTHER" id="PTHR30624">
    <property type="entry name" value="UNCHARACTERIZED PROTEIN TLDD AND PMBA"/>
    <property type="match status" value="1"/>
</dbReference>
<comment type="similarity">
    <text evidence="1">Belongs to the peptidase U62 family.</text>
</comment>
<dbReference type="Pfam" id="PF19289">
    <property type="entry name" value="PmbA_TldD_3rd"/>
    <property type="match status" value="1"/>
</dbReference>
<dbReference type="EMBL" id="FRAC01000010">
    <property type="protein sequence ID" value="SHK24444.1"/>
    <property type="molecule type" value="Genomic_DNA"/>
</dbReference>
<dbReference type="Proteomes" id="UP000184386">
    <property type="component" value="Unassembled WGS sequence"/>
</dbReference>
<dbReference type="GO" id="GO:0005829">
    <property type="term" value="C:cytosol"/>
    <property type="evidence" value="ECO:0007669"/>
    <property type="project" value="TreeGrafter"/>
</dbReference>
<dbReference type="RefSeq" id="WP_073275488.1">
    <property type="nucleotide sequence ID" value="NZ_FRAC01000010.1"/>
</dbReference>
<dbReference type="AlphaFoldDB" id="A0A1M6QW58"/>
<dbReference type="InterPro" id="IPR045569">
    <property type="entry name" value="Metalloprtase-TldD/E_C"/>
</dbReference>
<keyword evidence="4" id="KW-1185">Reference proteome</keyword>
<sequence length="476" mass="52911">MKVKSSTYLQQVKPLLKELLDSLLKKYRYVSILASDSKAMIYSVSKRGTVVSEEPLLSGRGFVAKIYDGTSYGEYSFNNITKELLPEILRKIEDSLIPLKNTLPAGIDIISYDELKDEALTFHESTQYQESLTDMGSEKIISQLTSLSEEGRDYNSSILDCSSGLRFQEYHKLFLSKGKDLEQDVLWTTGTLMVMVSKGEEIKYYFKGYSNLGGSEILKDMKEGLKETADCALALLDSEPIIPGEYDCICPPEVTGMIVHEAFGHGVEMDMFVKKRALAEKYIGEYVASPLITMHDGGIAAEETATYFFDDEGIPAKDTVIIEKGILKRGISDSQSAMYLGTEPTGNGRRQSYERKAYTRMTNTFFEGGHDKVEDMIASIQYGFLLDNPSSGMEDPKNWGIQCMVNVAREIKDGKLTGKIFSPIVLTGYVPDLLKSITMVSEEKELGGGGFCGKGYKEWVKVSDGGPYIKAKIRLG</sequence>
<dbReference type="SUPFAM" id="SSF111283">
    <property type="entry name" value="Putative modulator of DNA gyrase, PmbA/TldD"/>
    <property type="match status" value="1"/>
</dbReference>
<evidence type="ECO:0000313" key="4">
    <source>
        <dbReference type="Proteomes" id="UP000184386"/>
    </source>
</evidence>
<evidence type="ECO:0000313" key="3">
    <source>
        <dbReference type="EMBL" id="SHK24444.1"/>
    </source>
</evidence>
<dbReference type="GO" id="GO:0008237">
    <property type="term" value="F:metallopeptidase activity"/>
    <property type="evidence" value="ECO:0007669"/>
    <property type="project" value="InterPro"/>
</dbReference>
<accession>A0A1M6QW58</accession>
<gene>
    <name evidence="3" type="ORF">SAMN02745136_02060</name>
</gene>
<evidence type="ECO:0000259" key="2">
    <source>
        <dbReference type="Pfam" id="PF19289"/>
    </source>
</evidence>
<dbReference type="PANTHER" id="PTHR30624:SF4">
    <property type="entry name" value="METALLOPROTEASE TLDD"/>
    <property type="match status" value="1"/>
</dbReference>
<organism evidence="3 4">
    <name type="scientific">Anaerocolumna jejuensis DSM 15929</name>
    <dbReference type="NCBI Taxonomy" id="1121322"/>
    <lineage>
        <taxon>Bacteria</taxon>
        <taxon>Bacillati</taxon>
        <taxon>Bacillota</taxon>
        <taxon>Clostridia</taxon>
        <taxon>Lachnospirales</taxon>
        <taxon>Lachnospiraceae</taxon>
        <taxon>Anaerocolumna</taxon>
    </lineage>
</organism>
<protein>
    <submittedName>
        <fullName evidence="3">TldD protein</fullName>
    </submittedName>
</protein>
<proteinExistence type="inferred from homology"/>
<name>A0A1M6QW58_9FIRM</name>
<dbReference type="OrthoDB" id="9803213at2"/>
<evidence type="ECO:0000256" key="1">
    <source>
        <dbReference type="ARBA" id="ARBA00005836"/>
    </source>
</evidence>
<dbReference type="InterPro" id="IPR051463">
    <property type="entry name" value="Peptidase_U62_metallo"/>
</dbReference>
<feature type="domain" description="Metalloprotease TldD/E C-terminal" evidence="2">
    <location>
        <begin position="243"/>
        <end position="470"/>
    </location>
</feature>
<dbReference type="InterPro" id="IPR036059">
    <property type="entry name" value="TldD/PmbA_sf"/>
</dbReference>